<feature type="binding site" evidence="8">
    <location>
        <position position="188"/>
    </location>
    <ligand>
        <name>Zn(2+)</name>
        <dbReference type="ChEBI" id="CHEBI:29105"/>
        <note>catalytic</note>
    </ligand>
</feature>
<protein>
    <recommendedName>
        <fullName evidence="9">Metalloendopeptidase</fullName>
        <ecNumber evidence="9">3.4.24.-</ecNumber>
    </recommendedName>
</protein>
<keyword evidence="7" id="KW-1015">Disulfide bond</keyword>
<feature type="region of interest" description="Disordered" evidence="10">
    <location>
        <begin position="382"/>
        <end position="495"/>
    </location>
</feature>
<comment type="function">
    <text evidence="1">Metalloprotease.</text>
</comment>
<feature type="compositionally biased region" description="Low complexity" evidence="10">
    <location>
        <begin position="384"/>
        <end position="493"/>
    </location>
</feature>
<dbReference type="Gene3D" id="3.40.390.10">
    <property type="entry name" value="Collagenase (Catalytic Domain)"/>
    <property type="match status" value="1"/>
</dbReference>
<dbReference type="Pfam" id="PF01400">
    <property type="entry name" value="Astacin"/>
    <property type="match status" value="1"/>
</dbReference>
<evidence type="ECO:0000259" key="12">
    <source>
        <dbReference type="PROSITE" id="PS51864"/>
    </source>
</evidence>
<comment type="caution">
    <text evidence="13">The sequence shown here is derived from an EMBL/GenBank/DDBJ whole genome shotgun (WGS) entry which is preliminary data.</text>
</comment>
<keyword evidence="14" id="KW-1185">Reference proteome</keyword>
<dbReference type="PANTHER" id="PTHR10127">
    <property type="entry name" value="DISCOIDIN, CUB, EGF, LAMININ , AND ZINC METALLOPROTEASE DOMAIN CONTAINING"/>
    <property type="match status" value="1"/>
</dbReference>
<reference evidence="13 14" key="1">
    <citation type="journal article" date="2021" name="Elife">
        <title>Chloroplast acquisition without the gene transfer in kleptoplastic sea slugs, Plakobranchus ocellatus.</title>
        <authorList>
            <person name="Maeda T."/>
            <person name="Takahashi S."/>
            <person name="Yoshida T."/>
            <person name="Shimamura S."/>
            <person name="Takaki Y."/>
            <person name="Nagai Y."/>
            <person name="Toyoda A."/>
            <person name="Suzuki Y."/>
            <person name="Arimoto A."/>
            <person name="Ishii H."/>
            <person name="Satoh N."/>
            <person name="Nishiyama T."/>
            <person name="Hasebe M."/>
            <person name="Maruyama T."/>
            <person name="Minagawa J."/>
            <person name="Obokata J."/>
            <person name="Shigenobu S."/>
        </authorList>
    </citation>
    <scope>NUCLEOTIDE SEQUENCE [LARGE SCALE GENOMIC DNA]</scope>
</reference>
<keyword evidence="3 8" id="KW-0479">Metal-binding</keyword>
<name>A0AAV4FB42_9GAST</name>
<dbReference type="PANTHER" id="PTHR10127:SF780">
    <property type="entry name" value="METALLOENDOPEPTIDASE"/>
    <property type="match status" value="1"/>
</dbReference>
<proteinExistence type="predicted"/>
<dbReference type="PRINTS" id="PR00480">
    <property type="entry name" value="ASTACIN"/>
</dbReference>
<evidence type="ECO:0000256" key="3">
    <source>
        <dbReference type="ARBA" id="ARBA00022723"/>
    </source>
</evidence>
<dbReference type="EMBL" id="BMAT01007734">
    <property type="protein sequence ID" value="GFR70194.1"/>
    <property type="molecule type" value="Genomic_DNA"/>
</dbReference>
<evidence type="ECO:0000313" key="14">
    <source>
        <dbReference type="Proteomes" id="UP000762676"/>
    </source>
</evidence>
<dbReference type="GO" id="GO:0008270">
    <property type="term" value="F:zinc ion binding"/>
    <property type="evidence" value="ECO:0007669"/>
    <property type="project" value="UniProtKB-UniRule"/>
</dbReference>
<dbReference type="Gene3D" id="1.10.10.1940">
    <property type="match status" value="1"/>
</dbReference>
<evidence type="ECO:0000256" key="2">
    <source>
        <dbReference type="ARBA" id="ARBA00022670"/>
    </source>
</evidence>
<feature type="chain" id="PRO_5043097186" description="Metalloendopeptidase" evidence="9">
    <location>
        <begin position="19"/>
        <end position="619"/>
    </location>
</feature>
<feature type="active site" evidence="8">
    <location>
        <position position="185"/>
    </location>
</feature>
<keyword evidence="2 8" id="KW-0645">Protease</keyword>
<dbReference type="AlphaFoldDB" id="A0AAV4FB42"/>
<dbReference type="InterPro" id="IPR001506">
    <property type="entry name" value="Peptidase_M12A"/>
</dbReference>
<dbReference type="EC" id="3.4.24.-" evidence="9"/>
<keyword evidence="4 8" id="KW-0378">Hydrolase</keyword>
<dbReference type="PROSITE" id="PS51864">
    <property type="entry name" value="ASTACIN"/>
    <property type="match status" value="1"/>
</dbReference>
<organism evidence="13 14">
    <name type="scientific">Elysia marginata</name>
    <dbReference type="NCBI Taxonomy" id="1093978"/>
    <lineage>
        <taxon>Eukaryota</taxon>
        <taxon>Metazoa</taxon>
        <taxon>Spiralia</taxon>
        <taxon>Lophotrochozoa</taxon>
        <taxon>Mollusca</taxon>
        <taxon>Gastropoda</taxon>
        <taxon>Heterobranchia</taxon>
        <taxon>Euthyneura</taxon>
        <taxon>Panpulmonata</taxon>
        <taxon>Sacoglossa</taxon>
        <taxon>Placobranchoidea</taxon>
        <taxon>Plakobranchidae</taxon>
        <taxon>Elysia</taxon>
    </lineage>
</organism>
<evidence type="ECO:0000259" key="11">
    <source>
        <dbReference type="PROSITE" id="PS51670"/>
    </source>
</evidence>
<dbReference type="InterPro" id="IPR024079">
    <property type="entry name" value="MetalloPept_cat_dom_sf"/>
</dbReference>
<evidence type="ECO:0000256" key="6">
    <source>
        <dbReference type="ARBA" id="ARBA00023049"/>
    </source>
</evidence>
<feature type="binding site" evidence="8">
    <location>
        <position position="194"/>
    </location>
    <ligand>
        <name>Zn(2+)</name>
        <dbReference type="ChEBI" id="CHEBI:29105"/>
        <note>catalytic</note>
    </ligand>
</feature>
<dbReference type="GO" id="GO:0006508">
    <property type="term" value="P:proteolysis"/>
    <property type="evidence" value="ECO:0007669"/>
    <property type="project" value="UniProtKB-KW"/>
</dbReference>
<evidence type="ECO:0000256" key="7">
    <source>
        <dbReference type="PROSITE-ProRule" id="PRU01005"/>
    </source>
</evidence>
<accession>A0AAV4FB42</accession>
<comment type="cofactor">
    <cofactor evidence="8 9">
        <name>Zn(2+)</name>
        <dbReference type="ChEBI" id="CHEBI:29105"/>
    </cofactor>
    <text evidence="8 9">Binds 1 zinc ion per subunit.</text>
</comment>
<dbReference type="GO" id="GO:0004222">
    <property type="term" value="F:metalloendopeptidase activity"/>
    <property type="evidence" value="ECO:0007669"/>
    <property type="project" value="UniProtKB-UniRule"/>
</dbReference>
<gene>
    <name evidence="13" type="ORF">ElyMa_003778300</name>
</gene>
<dbReference type="SUPFAM" id="SSF55486">
    <property type="entry name" value="Metalloproteases ('zincins'), catalytic domain"/>
    <property type="match status" value="1"/>
</dbReference>
<dbReference type="InterPro" id="IPR034035">
    <property type="entry name" value="Astacin-like_dom"/>
</dbReference>
<feature type="domain" description="ShKT" evidence="11">
    <location>
        <begin position="541"/>
        <end position="575"/>
    </location>
</feature>
<feature type="domain" description="ShKT" evidence="11">
    <location>
        <begin position="580"/>
        <end position="619"/>
    </location>
</feature>
<evidence type="ECO:0000256" key="1">
    <source>
        <dbReference type="ARBA" id="ARBA00002657"/>
    </source>
</evidence>
<sequence>MGVFLLGIYAFLIIECRGYDVAQASQQPEQGMTIEQRIPSTVIEGIVDNFTSVNRKSEFHELDMLITDEQRRSMEKKHSLEELSKLQRKKRKAIKAMKYRWTGNVVPYMIPRGGFSIKHKEIIRESIGEWQRYTCLRFIPRNSRSVDFVAFVWSYKCSSKVGMRGRMQYVRLSSYCISKGTVLHEIGHVLGLHHEHNRPDRNSYVKINWENIKDTRVENFFKEAYKDVNLYGIPYDYDSIMHYSAKGSSKNGKVTIKTLDPKYQKRIGKSERLSFYDIKLANLMYSCGDRCTADIVCPGEGFVGKDCQCYCPGNPVQLCSQKLSPKETKQTKTPSGNCRDKENYKCQLDARRGYCLKYRHYMKVHCRATCNFCNPIRLLTTGSPVRTRPTTNVTPATTRPTTTVTPVTTRPTTTDTPATTRPTTTLTPATTRPTTTDTPATTLPTTTVTPATTRPTTTVTPATTRPTTTATPATTRPTTTVTPVTTRPTTAKTNRPRRVVTTGTTKVPFTRTSKNKATTAAKLTTTEDITQTTTTTTNAPCRNSNVYCNAWASRGYCRIYKIYMYTNCQAACSLCKPASCADRDPNNHCYFFKRIGSCVKGHRHNNYMKDNCSLSCGYC</sequence>
<evidence type="ECO:0000256" key="10">
    <source>
        <dbReference type="SAM" id="MobiDB-lite"/>
    </source>
</evidence>
<dbReference type="Proteomes" id="UP000762676">
    <property type="component" value="Unassembled WGS sequence"/>
</dbReference>
<evidence type="ECO:0000313" key="13">
    <source>
        <dbReference type="EMBL" id="GFR70194.1"/>
    </source>
</evidence>
<keyword evidence="6 8" id="KW-0482">Metalloprotease</keyword>
<dbReference type="Pfam" id="PF01549">
    <property type="entry name" value="ShK"/>
    <property type="match status" value="3"/>
</dbReference>
<evidence type="ECO:0000256" key="8">
    <source>
        <dbReference type="PROSITE-ProRule" id="PRU01211"/>
    </source>
</evidence>
<dbReference type="SMART" id="SM00235">
    <property type="entry name" value="ZnMc"/>
    <property type="match status" value="1"/>
</dbReference>
<feature type="disulfide bond" evidence="7">
    <location>
        <begin position="541"/>
        <end position="575"/>
    </location>
</feature>
<feature type="domain" description="Peptidase M12A" evidence="12">
    <location>
        <begin position="92"/>
        <end position="288"/>
    </location>
</feature>
<evidence type="ECO:0000256" key="4">
    <source>
        <dbReference type="ARBA" id="ARBA00022801"/>
    </source>
</evidence>
<dbReference type="InterPro" id="IPR003582">
    <property type="entry name" value="ShKT_dom"/>
</dbReference>
<feature type="binding site" evidence="8">
    <location>
        <position position="184"/>
    </location>
    <ligand>
        <name>Zn(2+)</name>
        <dbReference type="ChEBI" id="CHEBI:29105"/>
        <note>catalytic</note>
    </ligand>
</feature>
<dbReference type="SMART" id="SM00254">
    <property type="entry name" value="ShKT"/>
    <property type="match status" value="3"/>
</dbReference>
<evidence type="ECO:0000256" key="9">
    <source>
        <dbReference type="RuleBase" id="RU361183"/>
    </source>
</evidence>
<dbReference type="CDD" id="cd04280">
    <property type="entry name" value="ZnMc_astacin_like"/>
    <property type="match status" value="1"/>
</dbReference>
<dbReference type="PROSITE" id="PS51670">
    <property type="entry name" value="SHKT"/>
    <property type="match status" value="3"/>
</dbReference>
<comment type="caution">
    <text evidence="7">Lacks conserved residue(s) required for the propagation of feature annotation.</text>
</comment>
<evidence type="ECO:0000256" key="5">
    <source>
        <dbReference type="ARBA" id="ARBA00022833"/>
    </source>
</evidence>
<feature type="signal peptide" evidence="9">
    <location>
        <begin position="1"/>
        <end position="18"/>
    </location>
</feature>
<feature type="domain" description="ShKT" evidence="11">
    <location>
        <begin position="338"/>
        <end position="373"/>
    </location>
</feature>
<dbReference type="InterPro" id="IPR006026">
    <property type="entry name" value="Peptidase_Metallo"/>
</dbReference>
<keyword evidence="5 8" id="KW-0862">Zinc</keyword>
<keyword evidence="9" id="KW-0732">Signal</keyword>